<dbReference type="PANTHER" id="PTHR21043">
    <property type="entry name" value="IOJAP SUPERFAMILY ORTHOLOG"/>
    <property type="match status" value="1"/>
</dbReference>
<dbReference type="PANTHER" id="PTHR21043:SF0">
    <property type="entry name" value="MITOCHONDRIAL ASSEMBLY OF RIBOSOMAL LARGE SUBUNIT PROTEIN 1"/>
    <property type="match status" value="1"/>
</dbReference>
<reference evidence="3" key="1">
    <citation type="journal article" date="2021" name="PeerJ">
        <title>Extensive microbial diversity within the chicken gut microbiome revealed by metagenomics and culture.</title>
        <authorList>
            <person name="Gilroy R."/>
            <person name="Ravi A."/>
            <person name="Getino M."/>
            <person name="Pursley I."/>
            <person name="Horton D.L."/>
            <person name="Alikhan N.F."/>
            <person name="Baker D."/>
            <person name="Gharbi K."/>
            <person name="Hall N."/>
            <person name="Watson M."/>
            <person name="Adriaenssens E.M."/>
            <person name="Foster-Nyarko E."/>
            <person name="Jarju S."/>
            <person name="Secka A."/>
            <person name="Antonio M."/>
            <person name="Oren A."/>
            <person name="Chaudhuri R.R."/>
            <person name="La Ragione R."/>
            <person name="Hildebrand F."/>
            <person name="Pallen M.J."/>
        </authorList>
    </citation>
    <scope>NUCLEOTIDE SEQUENCE</scope>
    <source>
        <strain evidence="3">CHK183-5548</strain>
    </source>
</reference>
<dbReference type="SUPFAM" id="SSF81301">
    <property type="entry name" value="Nucleotidyltransferase"/>
    <property type="match status" value="1"/>
</dbReference>
<dbReference type="NCBIfam" id="TIGR00090">
    <property type="entry name" value="rsfS_iojap_ybeB"/>
    <property type="match status" value="1"/>
</dbReference>
<dbReference type="GO" id="GO:0017148">
    <property type="term" value="P:negative regulation of translation"/>
    <property type="evidence" value="ECO:0007669"/>
    <property type="project" value="UniProtKB-UniRule"/>
</dbReference>
<comment type="similarity">
    <text evidence="1 2">Belongs to the Iojap/RsfS family.</text>
</comment>
<reference evidence="3" key="2">
    <citation type="submission" date="2021-04" db="EMBL/GenBank/DDBJ databases">
        <authorList>
            <person name="Gilroy R."/>
        </authorList>
    </citation>
    <scope>NUCLEOTIDE SEQUENCE</scope>
    <source>
        <strain evidence="3">CHK183-5548</strain>
    </source>
</reference>
<evidence type="ECO:0000313" key="4">
    <source>
        <dbReference type="Proteomes" id="UP000823883"/>
    </source>
</evidence>
<comment type="caution">
    <text evidence="3">The sequence shown here is derived from an EMBL/GenBank/DDBJ whole genome shotgun (WGS) entry which is preliminary data.</text>
</comment>
<proteinExistence type="inferred from homology"/>
<evidence type="ECO:0000256" key="1">
    <source>
        <dbReference type="ARBA" id="ARBA00010574"/>
    </source>
</evidence>
<dbReference type="GO" id="GO:0043023">
    <property type="term" value="F:ribosomal large subunit binding"/>
    <property type="evidence" value="ECO:0007669"/>
    <property type="project" value="TreeGrafter"/>
</dbReference>
<name>A0A9D2T7A6_9FIRM</name>
<organism evidence="3 4">
    <name type="scientific">Candidatus Lachnoclostridium pullistercoris</name>
    <dbReference type="NCBI Taxonomy" id="2838632"/>
    <lineage>
        <taxon>Bacteria</taxon>
        <taxon>Bacillati</taxon>
        <taxon>Bacillota</taxon>
        <taxon>Clostridia</taxon>
        <taxon>Lachnospirales</taxon>
        <taxon>Lachnospiraceae</taxon>
    </lineage>
</organism>
<dbReference type="GO" id="GO:0005737">
    <property type="term" value="C:cytoplasm"/>
    <property type="evidence" value="ECO:0007669"/>
    <property type="project" value="UniProtKB-SubCell"/>
</dbReference>
<dbReference type="GO" id="GO:0090071">
    <property type="term" value="P:negative regulation of ribosome biogenesis"/>
    <property type="evidence" value="ECO:0007669"/>
    <property type="project" value="UniProtKB-UniRule"/>
</dbReference>
<comment type="function">
    <text evidence="2">Functions as a ribosomal silencing factor. Interacts with ribosomal protein uL14 (rplN), blocking formation of intersubunit bridge B8. Prevents association of the 30S and 50S ribosomal subunits and the formation of functional ribosomes, thus repressing translation.</text>
</comment>
<accession>A0A9D2T7A6</accession>
<dbReference type="HAMAP" id="MF_01477">
    <property type="entry name" value="Iojap_RsfS"/>
    <property type="match status" value="1"/>
</dbReference>
<dbReference type="Gene3D" id="3.30.460.10">
    <property type="entry name" value="Beta Polymerase, domain 2"/>
    <property type="match status" value="1"/>
</dbReference>
<dbReference type="GO" id="GO:0042256">
    <property type="term" value="P:cytosolic ribosome assembly"/>
    <property type="evidence" value="ECO:0007669"/>
    <property type="project" value="UniProtKB-UniRule"/>
</dbReference>
<keyword evidence="2" id="KW-0810">Translation regulation</keyword>
<gene>
    <name evidence="2 3" type="primary">rsfS</name>
    <name evidence="3" type="ORF">IAA04_06580</name>
</gene>
<dbReference type="InterPro" id="IPR043519">
    <property type="entry name" value="NT_sf"/>
</dbReference>
<dbReference type="Proteomes" id="UP000823883">
    <property type="component" value="Unassembled WGS sequence"/>
</dbReference>
<dbReference type="EMBL" id="DWWL01000044">
    <property type="protein sequence ID" value="HJC47700.1"/>
    <property type="molecule type" value="Genomic_DNA"/>
</dbReference>
<keyword evidence="2" id="KW-0678">Repressor</keyword>
<keyword evidence="2" id="KW-0963">Cytoplasm</keyword>
<protein>
    <recommendedName>
        <fullName evidence="2">Ribosomal silencing factor RsfS</fullName>
    </recommendedName>
</protein>
<dbReference type="InterPro" id="IPR004394">
    <property type="entry name" value="Iojap/RsfS/C7orf30"/>
</dbReference>
<evidence type="ECO:0000313" key="3">
    <source>
        <dbReference type="EMBL" id="HJC47700.1"/>
    </source>
</evidence>
<comment type="subunit">
    <text evidence="2">Interacts with ribosomal protein uL14 (rplN).</text>
</comment>
<evidence type="ECO:0000256" key="2">
    <source>
        <dbReference type="HAMAP-Rule" id="MF_01477"/>
    </source>
</evidence>
<comment type="subcellular location">
    <subcellularLocation>
        <location evidence="2">Cytoplasm</location>
    </subcellularLocation>
</comment>
<dbReference type="AlphaFoldDB" id="A0A9D2T7A6"/>
<sequence>MEDSKKMVRLAAAALEDKKGENITVIDIHDVSVLADYFIIADGGNASQVQAMADSVEERLGKEGFVCRQIEGYQNAGWILMDYGDVIVHVFSREDRLFYDLERIWRDGKTIVDLNEL</sequence>
<dbReference type="Pfam" id="PF02410">
    <property type="entry name" value="RsfS"/>
    <property type="match status" value="1"/>
</dbReference>